<keyword evidence="5" id="KW-0809">Transit peptide</keyword>
<keyword evidence="8" id="KW-0234">DNA repair</keyword>
<gene>
    <name evidence="11" type="ORF">PSEUBRA_SCAF15g05704</name>
</gene>
<evidence type="ECO:0000256" key="6">
    <source>
        <dbReference type="ARBA" id="ARBA00023125"/>
    </source>
</evidence>
<dbReference type="InterPro" id="IPR009446">
    <property type="entry name" value="Mgm101"/>
</dbReference>
<comment type="similarity">
    <text evidence="2">Belongs to the MGM101 family.</text>
</comment>
<sequence>MRAMLASTARSVLRQSSISAPARSFCAASAPVLNSGNRKAGKQEQEPVARTGLKDLHPLPKEMKEQLEEADTPKDPYTASGNSNDPAVHSSRPASQPAEPEVSIKKAAPGLAKNASSSKNPSSSRSFSSMSVAFSSRARGFSKQQQQPAARTSLKDLHPLPESMREQLENADEPQEPYTASGNSNDPAVHSSRPAEQPAHPEVSPSVAAPGLLNGSSGNGTSSASTSTPSNSSISEEWGTSFAGLGERSFSKDAIDVLMAPVNETDVEIKPDGLIYLPEIKYRRILNKAFGPGGWGMAPRSETNVGQGIVSREWVLICQGRFVATARGEQEFFKPSGVPTASEGAKSNALMRCCKDLGISSELWDPRFIRQFRKKHCVEVWAQDTAGKKKKLWRRKDDPAFEYPWKETGMA</sequence>
<dbReference type="PANTHER" id="PTHR31404">
    <property type="entry name" value="MITOCHONDRIAL GENOME MAINTENANCE PROTEIN MGM101"/>
    <property type="match status" value="1"/>
</dbReference>
<dbReference type="GO" id="GO:0000262">
    <property type="term" value="C:mitochondrial chromosome"/>
    <property type="evidence" value="ECO:0007669"/>
    <property type="project" value="InterPro"/>
</dbReference>
<reference evidence="12" key="1">
    <citation type="journal article" date="2013" name="Genome Announc.">
        <title>Draft genome sequence of Pseudozyma brasiliensis sp. nov. strain GHG001, a high producer of endo-1,4-xylanase isolated from an insect pest of sugarcane.</title>
        <authorList>
            <person name="Oliveira J.V.D.C."/>
            <person name="dos Santos R.A.C."/>
            <person name="Borges T.A."/>
            <person name="Riano-Pachon D.M."/>
            <person name="Goldman G.H."/>
        </authorList>
    </citation>
    <scope>NUCLEOTIDE SEQUENCE [LARGE SCALE GENOMIC DNA]</scope>
    <source>
        <strain evidence="12">GHG001</strain>
    </source>
</reference>
<dbReference type="Proteomes" id="UP000019377">
    <property type="component" value="Unassembled WGS sequence"/>
</dbReference>
<dbReference type="OrthoDB" id="17164at2759"/>
<feature type="compositionally biased region" description="Low complexity" evidence="10">
    <location>
        <begin position="112"/>
        <end position="138"/>
    </location>
</feature>
<dbReference type="AlphaFoldDB" id="V5ETT2"/>
<evidence type="ECO:0000256" key="7">
    <source>
        <dbReference type="ARBA" id="ARBA00023128"/>
    </source>
</evidence>
<keyword evidence="6" id="KW-0238">DNA-binding</keyword>
<dbReference type="GeneID" id="27417579"/>
<evidence type="ECO:0000256" key="1">
    <source>
        <dbReference type="ARBA" id="ARBA00004436"/>
    </source>
</evidence>
<evidence type="ECO:0000313" key="11">
    <source>
        <dbReference type="EMBL" id="EST08695.1"/>
    </source>
</evidence>
<dbReference type="RefSeq" id="XP_016293684.1">
    <property type="nucleotide sequence ID" value="XM_016434969.1"/>
</dbReference>
<keyword evidence="12" id="KW-1185">Reference proteome</keyword>
<dbReference type="OMA" id="REWVLIC"/>
<feature type="compositionally biased region" description="Low complexity" evidence="10">
    <location>
        <begin position="214"/>
        <end position="235"/>
    </location>
</feature>
<evidence type="ECO:0000256" key="2">
    <source>
        <dbReference type="ARBA" id="ARBA00007053"/>
    </source>
</evidence>
<evidence type="ECO:0000256" key="3">
    <source>
        <dbReference type="ARBA" id="ARBA00013628"/>
    </source>
</evidence>
<dbReference type="GO" id="GO:0036297">
    <property type="term" value="P:interstrand cross-link repair"/>
    <property type="evidence" value="ECO:0007669"/>
    <property type="project" value="TreeGrafter"/>
</dbReference>
<evidence type="ECO:0000313" key="12">
    <source>
        <dbReference type="Proteomes" id="UP000019377"/>
    </source>
</evidence>
<comment type="subcellular location">
    <subcellularLocation>
        <location evidence="1">Mitochondrion matrix</location>
        <location evidence="1">Mitochondrion nucleoid</location>
    </subcellularLocation>
</comment>
<accession>V5ETT2</accession>
<evidence type="ECO:0000256" key="5">
    <source>
        <dbReference type="ARBA" id="ARBA00022946"/>
    </source>
</evidence>
<keyword evidence="7" id="KW-0496">Mitochondrion</keyword>
<dbReference type="eggNOG" id="ENOG502RXU4">
    <property type="taxonomic scope" value="Eukaryota"/>
</dbReference>
<keyword evidence="9" id="KW-1135">Mitochondrion nucleoid</keyword>
<dbReference type="EMBL" id="KI545857">
    <property type="protein sequence ID" value="EST08695.1"/>
    <property type="molecule type" value="Genomic_DNA"/>
</dbReference>
<evidence type="ECO:0000256" key="10">
    <source>
        <dbReference type="SAM" id="MobiDB-lite"/>
    </source>
</evidence>
<dbReference type="GO" id="GO:0003697">
    <property type="term" value="F:single-stranded DNA binding"/>
    <property type="evidence" value="ECO:0007669"/>
    <property type="project" value="InterPro"/>
</dbReference>
<evidence type="ECO:0000256" key="8">
    <source>
        <dbReference type="ARBA" id="ARBA00023204"/>
    </source>
</evidence>
<evidence type="ECO:0000256" key="4">
    <source>
        <dbReference type="ARBA" id="ARBA00022763"/>
    </source>
</evidence>
<evidence type="ECO:0000256" key="9">
    <source>
        <dbReference type="ARBA" id="ARBA00023271"/>
    </source>
</evidence>
<proteinExistence type="inferred from homology"/>
<feature type="compositionally biased region" description="Basic and acidic residues" evidence="10">
    <location>
        <begin position="41"/>
        <end position="74"/>
    </location>
</feature>
<feature type="compositionally biased region" description="Basic and acidic residues" evidence="10">
    <location>
        <begin position="153"/>
        <end position="168"/>
    </location>
</feature>
<dbReference type="HOGENOM" id="CLU_028692_0_1_1"/>
<dbReference type="Pfam" id="PF06420">
    <property type="entry name" value="Mgm101p"/>
    <property type="match status" value="1"/>
</dbReference>
<dbReference type="PANTHER" id="PTHR31404:SF0">
    <property type="entry name" value="MITOCHONDRIAL GENOME MAINTENANCE PROTEIN MGM101"/>
    <property type="match status" value="1"/>
</dbReference>
<feature type="compositionally biased region" description="Polar residues" evidence="10">
    <location>
        <begin position="8"/>
        <end position="19"/>
    </location>
</feature>
<keyword evidence="4" id="KW-0227">DNA damage</keyword>
<protein>
    <recommendedName>
        <fullName evidence="3">Mitochondrial genome maintenance protein MGM101</fullName>
    </recommendedName>
</protein>
<name>V5ETT2_KALBG</name>
<organism evidence="11 12">
    <name type="scientific">Kalmanozyma brasiliensis (strain GHG001)</name>
    <name type="common">Yeast</name>
    <name type="synonym">Pseudozyma brasiliensis</name>
    <dbReference type="NCBI Taxonomy" id="1365824"/>
    <lineage>
        <taxon>Eukaryota</taxon>
        <taxon>Fungi</taxon>
        <taxon>Dikarya</taxon>
        <taxon>Basidiomycota</taxon>
        <taxon>Ustilaginomycotina</taxon>
        <taxon>Ustilaginomycetes</taxon>
        <taxon>Ustilaginales</taxon>
        <taxon>Ustilaginaceae</taxon>
        <taxon>Kalmanozyma</taxon>
    </lineage>
</organism>
<dbReference type="STRING" id="1365824.V5ETT2"/>
<feature type="region of interest" description="Disordered" evidence="10">
    <location>
        <begin position="1"/>
        <end position="236"/>
    </location>
</feature>
<dbReference type="GO" id="GO:0000725">
    <property type="term" value="P:recombinational repair"/>
    <property type="evidence" value="ECO:0007669"/>
    <property type="project" value="TreeGrafter"/>
</dbReference>